<feature type="compositionally biased region" description="Basic and acidic residues" evidence="3">
    <location>
        <begin position="87"/>
        <end position="104"/>
    </location>
</feature>
<organism evidence="5 6">
    <name type="scientific">Geodia barretti</name>
    <name type="common">Barrett's horny sponge</name>
    <dbReference type="NCBI Taxonomy" id="519541"/>
    <lineage>
        <taxon>Eukaryota</taxon>
        <taxon>Metazoa</taxon>
        <taxon>Porifera</taxon>
        <taxon>Demospongiae</taxon>
        <taxon>Heteroscleromorpha</taxon>
        <taxon>Tetractinellida</taxon>
        <taxon>Astrophorina</taxon>
        <taxon>Geodiidae</taxon>
        <taxon>Geodia</taxon>
    </lineage>
</organism>
<dbReference type="PROSITE" id="PS50823">
    <property type="entry name" value="KH_TYPE_2"/>
    <property type="match status" value="1"/>
</dbReference>
<dbReference type="Pfam" id="PF07650">
    <property type="entry name" value="KH_2"/>
    <property type="match status" value="1"/>
</dbReference>
<dbReference type="GO" id="GO:0005840">
    <property type="term" value="C:ribosome"/>
    <property type="evidence" value="ECO:0007669"/>
    <property type="project" value="UniProtKB-KW"/>
</dbReference>
<dbReference type="SUPFAM" id="SSF54814">
    <property type="entry name" value="Prokaryotic type KH domain (KH-domain type II)"/>
    <property type="match status" value="1"/>
</dbReference>
<dbReference type="AlphaFoldDB" id="A0AA35WA63"/>
<keyword evidence="6" id="KW-1185">Reference proteome</keyword>
<name>A0AA35WA63_GEOBA</name>
<dbReference type="InterPro" id="IPR004044">
    <property type="entry name" value="KH_dom_type_2"/>
</dbReference>
<comment type="caution">
    <text evidence="5">The sequence shown here is derived from an EMBL/GenBank/DDBJ whole genome shotgun (WGS) entry which is preliminary data.</text>
</comment>
<keyword evidence="5" id="KW-0689">Ribosomal protein</keyword>
<evidence type="ECO:0000256" key="2">
    <source>
        <dbReference type="PROSITE-ProRule" id="PRU00118"/>
    </source>
</evidence>
<sequence>TRGYLGLRLNESNNDVTVTIHTARPGIVIGRGGQRVEELRKDLERIIKTRQCITAGDTSAGVGRLPGCAKRRRPAGTQDRVPTGHQADARTHDAGGGRGYKDPLLRQARRRRHSQIGEGDGGACSAPYAEGRHRLRTCRGGDGLRTHRSQSVDLQGGHTP</sequence>
<evidence type="ECO:0000259" key="4">
    <source>
        <dbReference type="PROSITE" id="PS50823"/>
    </source>
</evidence>
<evidence type="ECO:0000313" key="5">
    <source>
        <dbReference type="EMBL" id="CAI8007315.1"/>
    </source>
</evidence>
<gene>
    <name evidence="5" type="ORF">GBAR_LOCUS5150</name>
</gene>
<dbReference type="InterPro" id="IPR015946">
    <property type="entry name" value="KH_dom-like_a/b"/>
</dbReference>
<evidence type="ECO:0000256" key="1">
    <source>
        <dbReference type="ARBA" id="ARBA00022884"/>
    </source>
</evidence>
<keyword evidence="5" id="KW-0687">Ribonucleoprotein</keyword>
<accession>A0AA35WA63</accession>
<feature type="domain" description="KH type-2" evidence="4">
    <location>
        <begin position="1"/>
        <end position="47"/>
    </location>
</feature>
<protein>
    <submittedName>
        <fullName evidence="5">30S ribosomal protein S3</fullName>
    </submittedName>
</protein>
<evidence type="ECO:0000256" key="3">
    <source>
        <dbReference type="SAM" id="MobiDB-lite"/>
    </source>
</evidence>
<dbReference type="InterPro" id="IPR009019">
    <property type="entry name" value="KH_sf_prok-type"/>
</dbReference>
<reference evidence="5" key="1">
    <citation type="submission" date="2023-03" db="EMBL/GenBank/DDBJ databases">
        <authorList>
            <person name="Steffen K."/>
            <person name="Cardenas P."/>
        </authorList>
    </citation>
    <scope>NUCLEOTIDE SEQUENCE</scope>
</reference>
<keyword evidence="1 2" id="KW-0694">RNA-binding</keyword>
<dbReference type="GO" id="GO:0003723">
    <property type="term" value="F:RNA binding"/>
    <property type="evidence" value="ECO:0007669"/>
    <property type="project" value="UniProtKB-UniRule"/>
</dbReference>
<evidence type="ECO:0000313" key="6">
    <source>
        <dbReference type="Proteomes" id="UP001174909"/>
    </source>
</evidence>
<proteinExistence type="predicted"/>
<feature type="non-terminal residue" evidence="5">
    <location>
        <position position="1"/>
    </location>
</feature>
<feature type="region of interest" description="Disordered" evidence="3">
    <location>
        <begin position="63"/>
        <end position="160"/>
    </location>
</feature>
<dbReference type="Proteomes" id="UP001174909">
    <property type="component" value="Unassembled WGS sequence"/>
</dbReference>
<dbReference type="EMBL" id="CASHTH010000762">
    <property type="protein sequence ID" value="CAI8007315.1"/>
    <property type="molecule type" value="Genomic_DNA"/>
</dbReference>
<dbReference type="Gene3D" id="3.30.300.20">
    <property type="match status" value="1"/>
</dbReference>